<gene>
    <name evidence="6" type="ORF">D7V64_03040</name>
</gene>
<dbReference type="PRINTS" id="PR00039">
    <property type="entry name" value="HTHLYSR"/>
</dbReference>
<dbReference type="InterPro" id="IPR005119">
    <property type="entry name" value="LysR_subst-bd"/>
</dbReference>
<sequence>MIEKIPLNSLKFFYFVAKYSSVTIAAKKLFVTQSAVSKQIYNLEALLDIELFERRNKSLILTKEGELLFNCAQMIFNQLDECLIGLTKNKIEQKQLVLSCEPTISMKWLIPRLVEFKKLGHDFEVVLLTGGGDINFEKNNIDIAIRRNDFDWGAHIFSEKIADEYIVAVQASHLPKTKELLISKSRPNFFKKLNQLADLKYVLKTYSKTELEHFYLCLEGCLAGLGATIISIYMIEKELELKALDQLTQPIQDGSSYYLLSHTSFKEDPRKIIFLNWLKNEMTQSQMNHL</sequence>
<evidence type="ECO:0000256" key="1">
    <source>
        <dbReference type="ARBA" id="ARBA00009437"/>
    </source>
</evidence>
<dbReference type="Pfam" id="PF03466">
    <property type="entry name" value="LysR_substrate"/>
    <property type="match status" value="1"/>
</dbReference>
<evidence type="ECO:0000256" key="3">
    <source>
        <dbReference type="ARBA" id="ARBA00023125"/>
    </source>
</evidence>
<dbReference type="Proteomes" id="UP000281084">
    <property type="component" value="Unassembled WGS sequence"/>
</dbReference>
<dbReference type="SUPFAM" id="SSF53850">
    <property type="entry name" value="Periplasmic binding protein-like II"/>
    <property type="match status" value="1"/>
</dbReference>
<evidence type="ECO:0000313" key="6">
    <source>
        <dbReference type="EMBL" id="RKG55300.1"/>
    </source>
</evidence>
<proteinExistence type="inferred from homology"/>
<dbReference type="PANTHER" id="PTHR30537">
    <property type="entry name" value="HTH-TYPE TRANSCRIPTIONAL REGULATOR"/>
    <property type="match status" value="1"/>
</dbReference>
<dbReference type="GO" id="GO:0006351">
    <property type="term" value="P:DNA-templated transcription"/>
    <property type="evidence" value="ECO:0007669"/>
    <property type="project" value="TreeGrafter"/>
</dbReference>
<dbReference type="AlphaFoldDB" id="A0A3A8GIJ8"/>
<evidence type="ECO:0000256" key="4">
    <source>
        <dbReference type="ARBA" id="ARBA00023163"/>
    </source>
</evidence>
<dbReference type="InterPro" id="IPR058163">
    <property type="entry name" value="LysR-type_TF_proteobact-type"/>
</dbReference>
<dbReference type="FunFam" id="1.10.10.10:FF:000001">
    <property type="entry name" value="LysR family transcriptional regulator"/>
    <property type="match status" value="1"/>
</dbReference>
<dbReference type="SUPFAM" id="SSF46785">
    <property type="entry name" value="Winged helix' DNA-binding domain"/>
    <property type="match status" value="1"/>
</dbReference>
<dbReference type="InterPro" id="IPR000847">
    <property type="entry name" value="LysR_HTH_N"/>
</dbReference>
<dbReference type="InterPro" id="IPR036390">
    <property type="entry name" value="WH_DNA-bd_sf"/>
</dbReference>
<dbReference type="RefSeq" id="WP_120366797.1">
    <property type="nucleotide sequence ID" value="NZ_RAXZ01000002.1"/>
</dbReference>
<dbReference type="Gene3D" id="1.10.10.10">
    <property type="entry name" value="Winged helix-like DNA-binding domain superfamily/Winged helix DNA-binding domain"/>
    <property type="match status" value="1"/>
</dbReference>
<dbReference type="PROSITE" id="PS50931">
    <property type="entry name" value="HTH_LYSR"/>
    <property type="match status" value="1"/>
</dbReference>
<dbReference type="Pfam" id="PF00126">
    <property type="entry name" value="HTH_1"/>
    <property type="match status" value="1"/>
</dbReference>
<comment type="similarity">
    <text evidence="1">Belongs to the LysR transcriptional regulatory family.</text>
</comment>
<organism evidence="6 7">
    <name type="scientific">Acinetobacter cumulans</name>
    <dbReference type="NCBI Taxonomy" id="2136182"/>
    <lineage>
        <taxon>Bacteria</taxon>
        <taxon>Pseudomonadati</taxon>
        <taxon>Pseudomonadota</taxon>
        <taxon>Gammaproteobacteria</taxon>
        <taxon>Moraxellales</taxon>
        <taxon>Moraxellaceae</taxon>
        <taxon>Acinetobacter</taxon>
    </lineage>
</organism>
<name>A0A3A8GIJ8_9GAMM</name>
<dbReference type="Gene3D" id="3.40.190.10">
    <property type="entry name" value="Periplasmic binding protein-like II"/>
    <property type="match status" value="2"/>
</dbReference>
<evidence type="ECO:0000259" key="5">
    <source>
        <dbReference type="PROSITE" id="PS50931"/>
    </source>
</evidence>
<protein>
    <submittedName>
        <fullName evidence="6">LysR family transcriptional regulator</fullName>
    </submittedName>
</protein>
<keyword evidence="3" id="KW-0238">DNA-binding</keyword>
<comment type="caution">
    <text evidence="6">The sequence shown here is derived from an EMBL/GenBank/DDBJ whole genome shotgun (WGS) entry which is preliminary data.</text>
</comment>
<keyword evidence="2" id="KW-0805">Transcription regulation</keyword>
<evidence type="ECO:0000256" key="2">
    <source>
        <dbReference type="ARBA" id="ARBA00023015"/>
    </source>
</evidence>
<reference evidence="6 7" key="1">
    <citation type="submission" date="2018-09" db="EMBL/GenBank/DDBJ databases">
        <title>The draft genome of Acinetobacter spp. strains.</title>
        <authorList>
            <person name="Qin J."/>
            <person name="Feng Y."/>
            <person name="Zong Z."/>
        </authorList>
    </citation>
    <scope>NUCLEOTIDE SEQUENCE [LARGE SCALE GENOMIC DNA]</scope>
    <source>
        <strain evidence="6 7">WCHAc060002</strain>
    </source>
</reference>
<feature type="domain" description="HTH lysR-type" evidence="5">
    <location>
        <begin position="5"/>
        <end position="62"/>
    </location>
</feature>
<dbReference type="InterPro" id="IPR036388">
    <property type="entry name" value="WH-like_DNA-bd_sf"/>
</dbReference>
<evidence type="ECO:0000313" key="7">
    <source>
        <dbReference type="Proteomes" id="UP000281084"/>
    </source>
</evidence>
<dbReference type="GO" id="GO:0003700">
    <property type="term" value="F:DNA-binding transcription factor activity"/>
    <property type="evidence" value="ECO:0007669"/>
    <property type="project" value="InterPro"/>
</dbReference>
<accession>A0A3A8GIJ8</accession>
<dbReference type="PANTHER" id="PTHR30537:SF74">
    <property type="entry name" value="HTH-TYPE TRANSCRIPTIONAL REGULATOR TRPI"/>
    <property type="match status" value="1"/>
</dbReference>
<keyword evidence="4" id="KW-0804">Transcription</keyword>
<dbReference type="EMBL" id="RAXZ01000002">
    <property type="protein sequence ID" value="RKG55300.1"/>
    <property type="molecule type" value="Genomic_DNA"/>
</dbReference>
<dbReference type="GO" id="GO:0043565">
    <property type="term" value="F:sequence-specific DNA binding"/>
    <property type="evidence" value="ECO:0007669"/>
    <property type="project" value="TreeGrafter"/>
</dbReference>